<dbReference type="InterPro" id="IPR029058">
    <property type="entry name" value="AB_hydrolase_fold"/>
</dbReference>
<comment type="caution">
    <text evidence="2">The sequence shown here is derived from an EMBL/GenBank/DDBJ whole genome shotgun (WGS) entry which is preliminary data.</text>
</comment>
<organism evidence="2 3">
    <name type="scientific">Natronocalculus amylovorans</name>
    <dbReference type="NCBI Taxonomy" id="2917812"/>
    <lineage>
        <taxon>Archaea</taxon>
        <taxon>Methanobacteriati</taxon>
        <taxon>Methanobacteriota</taxon>
        <taxon>Stenosarchaea group</taxon>
        <taxon>Halobacteria</taxon>
        <taxon>Halobacteriales</taxon>
        <taxon>Haloferacaceae</taxon>
        <taxon>Natronocalculus</taxon>
    </lineage>
</organism>
<dbReference type="AlphaFoldDB" id="A0AAE3FYV0"/>
<keyword evidence="2" id="KW-0378">Hydrolase</keyword>
<dbReference type="GO" id="GO:0016787">
    <property type="term" value="F:hydrolase activity"/>
    <property type="evidence" value="ECO:0007669"/>
    <property type="project" value="UniProtKB-KW"/>
</dbReference>
<name>A0AAE3FYV0_9EURY</name>
<proteinExistence type="predicted"/>
<reference evidence="2" key="1">
    <citation type="journal article" date="2022" name="Syst. Appl. Microbiol.">
        <title>Natronocalculus amylovorans gen. nov., sp. nov., and Natranaeroarchaeum aerophilus sp. nov., dominant culturable amylolytic natronoarchaea from hypersaline soda lakes in southwestern Siberia.</title>
        <authorList>
            <person name="Sorokin D.Y."/>
            <person name="Elcheninov A.G."/>
            <person name="Khizhniak T.V."/>
            <person name="Koenen M."/>
            <person name="Bale N.J."/>
            <person name="Damste J.S.S."/>
            <person name="Kublanov I.V."/>
        </authorList>
    </citation>
    <scope>NUCLEOTIDE SEQUENCE</scope>
    <source>
        <strain evidence="2">AArc-St2</strain>
    </source>
</reference>
<protein>
    <submittedName>
        <fullName evidence="2">Alpha/beta hydrolase</fullName>
    </submittedName>
</protein>
<gene>
    <name evidence="2" type="ORF">AArcSt2_12900</name>
</gene>
<dbReference type="PANTHER" id="PTHR43194:SF5">
    <property type="entry name" value="PIMELOYL-[ACYL-CARRIER PROTEIN] METHYL ESTER ESTERASE"/>
    <property type="match status" value="1"/>
</dbReference>
<dbReference type="InterPro" id="IPR000073">
    <property type="entry name" value="AB_hydrolase_1"/>
</dbReference>
<dbReference type="SUPFAM" id="SSF53474">
    <property type="entry name" value="alpha/beta-Hydrolases"/>
    <property type="match status" value="1"/>
</dbReference>
<sequence>MERVTHHGRETAYRVFDRDSSGETVLCVHGSGGSHAVWKSQSRLADEYTIVGLDLSGHGNSDDVETDPGYEALSAYVDDVVAVASAVDADILVGNSLGGAVVLETVLNREYEPSKLVLTGTGARLAVLDDLLSWLADDFERAIEFLHAPDRLFHDPSPQLVEMSLAAMQDAGQAVVSRDFQTCHTFDVREKIATIETETLAVVGEHDKLTPKRYHEYFVSEMPDCSLAVIDDAAHLPMLENPAQFNETLRSFLST</sequence>
<dbReference type="RefSeq" id="WP_174654129.1">
    <property type="nucleotide sequence ID" value="NZ_JAKRVX010000006.1"/>
</dbReference>
<dbReference type="PRINTS" id="PR00111">
    <property type="entry name" value="ABHYDROLASE"/>
</dbReference>
<dbReference type="InterPro" id="IPR050228">
    <property type="entry name" value="Carboxylesterase_BioH"/>
</dbReference>
<accession>A0AAE3FYV0</accession>
<reference evidence="2" key="2">
    <citation type="submission" date="2022-02" db="EMBL/GenBank/DDBJ databases">
        <authorList>
            <person name="Elcheninov A.G."/>
            <person name="Sorokin D.Y."/>
            <person name="Kublanov I.V."/>
        </authorList>
    </citation>
    <scope>NUCLEOTIDE SEQUENCE</scope>
    <source>
        <strain evidence="2">AArc-St2</strain>
    </source>
</reference>
<dbReference type="PANTHER" id="PTHR43194">
    <property type="entry name" value="HYDROLASE ALPHA/BETA FOLD FAMILY"/>
    <property type="match status" value="1"/>
</dbReference>
<evidence type="ECO:0000259" key="1">
    <source>
        <dbReference type="Pfam" id="PF12697"/>
    </source>
</evidence>
<dbReference type="EMBL" id="JAKRVX010000006">
    <property type="protein sequence ID" value="MCL9817839.1"/>
    <property type="molecule type" value="Genomic_DNA"/>
</dbReference>
<dbReference type="Pfam" id="PF12697">
    <property type="entry name" value="Abhydrolase_6"/>
    <property type="match status" value="1"/>
</dbReference>
<dbReference type="Proteomes" id="UP001203207">
    <property type="component" value="Unassembled WGS sequence"/>
</dbReference>
<evidence type="ECO:0000313" key="2">
    <source>
        <dbReference type="EMBL" id="MCL9817839.1"/>
    </source>
</evidence>
<dbReference type="Gene3D" id="3.40.50.1820">
    <property type="entry name" value="alpha/beta hydrolase"/>
    <property type="match status" value="1"/>
</dbReference>
<evidence type="ECO:0000313" key="3">
    <source>
        <dbReference type="Proteomes" id="UP001203207"/>
    </source>
</evidence>
<keyword evidence="3" id="KW-1185">Reference proteome</keyword>
<feature type="domain" description="AB hydrolase-1" evidence="1">
    <location>
        <begin position="25"/>
        <end position="247"/>
    </location>
</feature>